<feature type="chain" id="PRO_5012937804" evidence="1">
    <location>
        <begin position="20"/>
        <end position="138"/>
    </location>
</feature>
<gene>
    <name evidence="2" type="ORF">BLA29_002402</name>
</gene>
<dbReference type="Proteomes" id="UP000194236">
    <property type="component" value="Unassembled WGS sequence"/>
</dbReference>
<protein>
    <submittedName>
        <fullName evidence="2">Uncharacterized protein</fullName>
    </submittedName>
</protein>
<keyword evidence="1" id="KW-0732">Signal</keyword>
<accession>A0A1Y3BJG6</accession>
<name>A0A1Y3BJG6_EURMA</name>
<proteinExistence type="predicted"/>
<feature type="signal peptide" evidence="1">
    <location>
        <begin position="1"/>
        <end position="19"/>
    </location>
</feature>
<reference evidence="2 3" key="1">
    <citation type="submission" date="2017-03" db="EMBL/GenBank/DDBJ databases">
        <title>Genome Survey of Euroglyphus maynei.</title>
        <authorList>
            <person name="Arlian L.G."/>
            <person name="Morgan M.S."/>
            <person name="Rider S.D."/>
        </authorList>
    </citation>
    <scope>NUCLEOTIDE SEQUENCE [LARGE SCALE GENOMIC DNA]</scope>
    <source>
        <strain evidence="2">Arlian Lab</strain>
        <tissue evidence="2">Whole body</tissue>
    </source>
</reference>
<dbReference type="AlphaFoldDB" id="A0A1Y3BJG6"/>
<organism evidence="2 3">
    <name type="scientific">Euroglyphus maynei</name>
    <name type="common">Mayne's house dust mite</name>
    <dbReference type="NCBI Taxonomy" id="6958"/>
    <lineage>
        <taxon>Eukaryota</taxon>
        <taxon>Metazoa</taxon>
        <taxon>Ecdysozoa</taxon>
        <taxon>Arthropoda</taxon>
        <taxon>Chelicerata</taxon>
        <taxon>Arachnida</taxon>
        <taxon>Acari</taxon>
        <taxon>Acariformes</taxon>
        <taxon>Sarcoptiformes</taxon>
        <taxon>Astigmata</taxon>
        <taxon>Psoroptidia</taxon>
        <taxon>Analgoidea</taxon>
        <taxon>Pyroglyphidae</taxon>
        <taxon>Pyroglyphinae</taxon>
        <taxon>Euroglyphus</taxon>
    </lineage>
</organism>
<keyword evidence="3" id="KW-1185">Reference proteome</keyword>
<evidence type="ECO:0000313" key="3">
    <source>
        <dbReference type="Proteomes" id="UP000194236"/>
    </source>
</evidence>
<evidence type="ECO:0000256" key="1">
    <source>
        <dbReference type="SAM" id="SignalP"/>
    </source>
</evidence>
<dbReference type="EMBL" id="MUJZ01015668">
    <property type="protein sequence ID" value="OTF81002.1"/>
    <property type="molecule type" value="Genomic_DNA"/>
</dbReference>
<sequence>MAFVPLVMIILTFIHHNYCTAINKTKNANDLRVLYLSKDSPINDSIPTNLNENFQDFSITFEKNQLERLHSPLFYDDNIKEESTVHSALAPKTNLIDKKSIVTVNNNRTYVPVDDGDDDHTVQPAPVFIPTAKSNEYQ</sequence>
<comment type="caution">
    <text evidence="2">The sequence shown here is derived from an EMBL/GenBank/DDBJ whole genome shotgun (WGS) entry which is preliminary data.</text>
</comment>
<evidence type="ECO:0000313" key="2">
    <source>
        <dbReference type="EMBL" id="OTF81002.1"/>
    </source>
</evidence>